<evidence type="ECO:0000313" key="1">
    <source>
        <dbReference type="EMBL" id="OYQ43043.1"/>
    </source>
</evidence>
<dbReference type="InterPro" id="IPR022551">
    <property type="entry name" value="BrxC"/>
</dbReference>
<proteinExistence type="predicted"/>
<reference evidence="1 2" key="1">
    <citation type="submission" date="2017-07" db="EMBL/GenBank/DDBJ databases">
        <title>Flavobacterium cyanobacteriorum sp. nov., isolated from cyanobacterial aggregates in a eutrophic lake.</title>
        <authorList>
            <person name="Cai H."/>
        </authorList>
    </citation>
    <scope>NUCLEOTIDE SEQUENCE [LARGE SCALE GENOMIC DNA]</scope>
    <source>
        <strain evidence="1 2">TH167</strain>
    </source>
</reference>
<dbReference type="OrthoDB" id="677051at2"/>
<accession>A0A255ZNF4</accession>
<dbReference type="AlphaFoldDB" id="A0A255ZNF4"/>
<dbReference type="Pfam" id="PF11009">
    <property type="entry name" value="BrxC"/>
    <property type="match status" value="1"/>
</dbReference>
<keyword evidence="2" id="KW-1185">Reference proteome</keyword>
<dbReference type="NCBIfam" id="TIGR04019">
    <property type="entry name" value="B_thiol_YtxJ"/>
    <property type="match status" value="1"/>
</dbReference>
<sequence>MGFFSNSVSEDTASWVALTDTSQLEDQGILVVLKHSTRCIVSKTVLKELNRSLEFNNATFLYLDLLQYRSISNYIAEKYGIHHESPQLLVISDGKVNYAASHSSIDSEVVNRMLNQ</sequence>
<dbReference type="EMBL" id="NOXX01000208">
    <property type="protein sequence ID" value="OYQ43043.1"/>
    <property type="molecule type" value="Genomic_DNA"/>
</dbReference>
<comment type="caution">
    <text evidence="1">The sequence shown here is derived from an EMBL/GenBank/DDBJ whole genome shotgun (WGS) entry which is preliminary data.</text>
</comment>
<organism evidence="1 2">
    <name type="scientific">Flavobacterium aurantiibacter</name>
    <dbReference type="NCBI Taxonomy" id="2023067"/>
    <lineage>
        <taxon>Bacteria</taxon>
        <taxon>Pseudomonadati</taxon>
        <taxon>Bacteroidota</taxon>
        <taxon>Flavobacteriia</taxon>
        <taxon>Flavobacteriales</taxon>
        <taxon>Flavobacteriaceae</taxon>
        <taxon>Flavobacterium</taxon>
    </lineage>
</organism>
<evidence type="ECO:0000313" key="2">
    <source>
        <dbReference type="Proteomes" id="UP000216035"/>
    </source>
</evidence>
<name>A0A255ZNF4_9FLAO</name>
<gene>
    <name evidence="1" type="ORF">CHX27_10970</name>
</gene>
<dbReference type="Gene3D" id="3.40.30.10">
    <property type="entry name" value="Glutaredoxin"/>
    <property type="match status" value="1"/>
</dbReference>
<protein>
    <recommendedName>
        <fullName evidence="3">Thioredoxin family protein</fullName>
    </recommendedName>
</protein>
<dbReference type="RefSeq" id="WP_094486826.1">
    <property type="nucleotide sequence ID" value="NZ_NOXX01000208.1"/>
</dbReference>
<dbReference type="Proteomes" id="UP000216035">
    <property type="component" value="Unassembled WGS sequence"/>
</dbReference>
<evidence type="ECO:0008006" key="3">
    <source>
        <dbReference type="Google" id="ProtNLM"/>
    </source>
</evidence>